<dbReference type="InterPro" id="IPR045269">
    <property type="entry name" value="Atg1-like"/>
</dbReference>
<evidence type="ECO:0000313" key="8">
    <source>
        <dbReference type="EMBL" id="TWT62910.1"/>
    </source>
</evidence>
<dbReference type="Proteomes" id="UP000316095">
    <property type="component" value="Unassembled WGS sequence"/>
</dbReference>
<dbReference type="SMART" id="SM00240">
    <property type="entry name" value="FHA"/>
    <property type="match status" value="1"/>
</dbReference>
<organism evidence="8 9">
    <name type="scientific">Rubinisphaera italica</name>
    <dbReference type="NCBI Taxonomy" id="2527969"/>
    <lineage>
        <taxon>Bacteria</taxon>
        <taxon>Pseudomonadati</taxon>
        <taxon>Planctomycetota</taxon>
        <taxon>Planctomycetia</taxon>
        <taxon>Planctomycetales</taxon>
        <taxon>Planctomycetaceae</taxon>
        <taxon>Rubinisphaera</taxon>
    </lineage>
</organism>
<keyword evidence="1 8" id="KW-0808">Transferase</keyword>
<dbReference type="PANTHER" id="PTHR24348">
    <property type="entry name" value="SERINE/THREONINE-PROTEIN KINASE UNC-51-RELATED"/>
    <property type="match status" value="1"/>
</dbReference>
<protein>
    <submittedName>
        <fullName evidence="8">Serine/threonine-protein kinase PknB</fullName>
        <ecNumber evidence="8">2.7.11.1</ecNumber>
    </submittedName>
</protein>
<accession>A0A5C5XIR1</accession>
<dbReference type="InterPro" id="IPR017441">
    <property type="entry name" value="Protein_kinase_ATP_BS"/>
</dbReference>
<dbReference type="FunFam" id="3.30.200.20:FF:000042">
    <property type="entry name" value="Aurora kinase A"/>
    <property type="match status" value="1"/>
</dbReference>
<evidence type="ECO:0000313" key="9">
    <source>
        <dbReference type="Proteomes" id="UP000316095"/>
    </source>
</evidence>
<dbReference type="SUPFAM" id="SSF49879">
    <property type="entry name" value="SMAD/FHA domain"/>
    <property type="match status" value="1"/>
</dbReference>
<evidence type="ECO:0000256" key="1">
    <source>
        <dbReference type="ARBA" id="ARBA00022679"/>
    </source>
</evidence>
<dbReference type="Pfam" id="PF00498">
    <property type="entry name" value="FHA"/>
    <property type="match status" value="1"/>
</dbReference>
<dbReference type="InterPro" id="IPR000719">
    <property type="entry name" value="Prot_kinase_dom"/>
</dbReference>
<dbReference type="PANTHER" id="PTHR24348:SF22">
    <property type="entry name" value="NON-SPECIFIC SERINE_THREONINE PROTEIN KINASE"/>
    <property type="match status" value="1"/>
</dbReference>
<dbReference type="SUPFAM" id="SSF56112">
    <property type="entry name" value="Protein kinase-like (PK-like)"/>
    <property type="match status" value="1"/>
</dbReference>
<keyword evidence="3 8" id="KW-0418">Kinase</keyword>
<keyword evidence="9" id="KW-1185">Reference proteome</keyword>
<dbReference type="AlphaFoldDB" id="A0A5C5XIR1"/>
<dbReference type="OrthoDB" id="6111975at2"/>
<evidence type="ECO:0000256" key="3">
    <source>
        <dbReference type="ARBA" id="ARBA00022777"/>
    </source>
</evidence>
<dbReference type="InterPro" id="IPR008271">
    <property type="entry name" value="Ser/Thr_kinase_AS"/>
</dbReference>
<evidence type="ECO:0000256" key="2">
    <source>
        <dbReference type="ARBA" id="ARBA00022741"/>
    </source>
</evidence>
<dbReference type="InterPro" id="IPR000253">
    <property type="entry name" value="FHA_dom"/>
</dbReference>
<keyword evidence="2 5" id="KW-0547">Nucleotide-binding</keyword>
<dbReference type="Gene3D" id="1.10.510.10">
    <property type="entry name" value="Transferase(Phosphotransferase) domain 1"/>
    <property type="match status" value="1"/>
</dbReference>
<feature type="domain" description="Protein kinase" evidence="7">
    <location>
        <begin position="198"/>
        <end position="465"/>
    </location>
</feature>
<feature type="domain" description="FHA" evidence="6">
    <location>
        <begin position="27"/>
        <end position="78"/>
    </location>
</feature>
<evidence type="ECO:0000256" key="5">
    <source>
        <dbReference type="PROSITE-ProRule" id="PRU10141"/>
    </source>
</evidence>
<comment type="caution">
    <text evidence="8">The sequence shown here is derived from an EMBL/GenBank/DDBJ whole genome shotgun (WGS) entry which is preliminary data.</text>
</comment>
<keyword evidence="4 5" id="KW-0067">ATP-binding</keyword>
<dbReference type="EC" id="2.7.11.1" evidence="8"/>
<dbReference type="InterPro" id="IPR008984">
    <property type="entry name" value="SMAD_FHA_dom_sf"/>
</dbReference>
<gene>
    <name evidence="8" type="primary">pknB_11</name>
    <name evidence="8" type="ORF">Pan54_36610</name>
</gene>
<dbReference type="PROSITE" id="PS50011">
    <property type="entry name" value="PROTEIN_KINASE_DOM"/>
    <property type="match status" value="1"/>
</dbReference>
<dbReference type="SMART" id="SM00220">
    <property type="entry name" value="S_TKc"/>
    <property type="match status" value="1"/>
</dbReference>
<dbReference type="CDD" id="cd00060">
    <property type="entry name" value="FHA"/>
    <property type="match status" value="1"/>
</dbReference>
<dbReference type="InterPro" id="IPR011009">
    <property type="entry name" value="Kinase-like_dom_sf"/>
</dbReference>
<proteinExistence type="predicted"/>
<dbReference type="CDD" id="cd14014">
    <property type="entry name" value="STKc_PknB_like"/>
    <property type="match status" value="1"/>
</dbReference>
<evidence type="ECO:0000259" key="6">
    <source>
        <dbReference type="PROSITE" id="PS50006"/>
    </source>
</evidence>
<dbReference type="PROSITE" id="PS00108">
    <property type="entry name" value="PROTEIN_KINASE_ST"/>
    <property type="match status" value="1"/>
</dbReference>
<dbReference type="GO" id="GO:0005776">
    <property type="term" value="C:autophagosome"/>
    <property type="evidence" value="ECO:0007669"/>
    <property type="project" value="TreeGrafter"/>
</dbReference>
<sequence>MNDSIELHIEEGPLMGKAFQIEQHDILICGRSKKDCHIALPKDGYISRHHFLMEVNPPLVQIRDLGSRNGTYINGVKYGGRTKGESIAEAAAKTYATVELQNGDRLRVGKTVIHVTINTAPKIVQPEKVHSDTVKMKFASCSTCGIQIPVMAAEMVSAGQFQCESCQAIKAQRFDEIRSQITSDRSDENAVFPQVSGFQINERLGKGGMGEVYLATSLENCSPVAIKTFHTMQENLKSKSIAQEFVRECEILDSLRHPNIVQFYDVGMESSFIYCVMEYCNHGSLDNYHSENKDFSSPVNMAEIFIELLDALHYAHQSGYIHRDIKPENILIQKEQNKAVPKLSDFGLSKNYQTAGFSGLTVTGSFSGTLDYMPREQLTNYKYLNPVSDLWSLAASYYYLVTGCYPRPRNEGDDPLEIILTKDAIPIREKSLSVPSAIAEVIDKALATQPEDRYQDASEMLDALTQAIQ</sequence>
<feature type="binding site" evidence="5">
    <location>
        <position position="227"/>
    </location>
    <ligand>
        <name>ATP</name>
        <dbReference type="ChEBI" id="CHEBI:30616"/>
    </ligand>
</feature>
<dbReference type="Pfam" id="PF00069">
    <property type="entry name" value="Pkinase"/>
    <property type="match status" value="1"/>
</dbReference>
<reference evidence="8 9" key="1">
    <citation type="submission" date="2019-02" db="EMBL/GenBank/DDBJ databases">
        <title>Deep-cultivation of Planctomycetes and their phenomic and genomic characterization uncovers novel biology.</title>
        <authorList>
            <person name="Wiegand S."/>
            <person name="Jogler M."/>
            <person name="Boedeker C."/>
            <person name="Pinto D."/>
            <person name="Vollmers J."/>
            <person name="Rivas-Marin E."/>
            <person name="Kohn T."/>
            <person name="Peeters S.H."/>
            <person name="Heuer A."/>
            <person name="Rast P."/>
            <person name="Oberbeckmann S."/>
            <person name="Bunk B."/>
            <person name="Jeske O."/>
            <person name="Meyerdierks A."/>
            <person name="Storesund J.E."/>
            <person name="Kallscheuer N."/>
            <person name="Luecker S."/>
            <person name="Lage O.M."/>
            <person name="Pohl T."/>
            <person name="Merkel B.J."/>
            <person name="Hornburger P."/>
            <person name="Mueller R.-W."/>
            <person name="Bruemmer F."/>
            <person name="Labrenz M."/>
            <person name="Spormann A.M."/>
            <person name="Op Den Camp H."/>
            <person name="Overmann J."/>
            <person name="Amann R."/>
            <person name="Jetten M.S.M."/>
            <person name="Mascher T."/>
            <person name="Medema M.H."/>
            <person name="Devos D.P."/>
            <person name="Kaster A.-K."/>
            <person name="Ovreas L."/>
            <person name="Rohde M."/>
            <person name="Galperin M.Y."/>
            <person name="Jogler C."/>
        </authorList>
    </citation>
    <scope>NUCLEOTIDE SEQUENCE [LARGE SCALE GENOMIC DNA]</scope>
    <source>
        <strain evidence="8 9">Pan54</strain>
    </source>
</reference>
<dbReference type="GO" id="GO:0016020">
    <property type="term" value="C:membrane"/>
    <property type="evidence" value="ECO:0007669"/>
    <property type="project" value="TreeGrafter"/>
</dbReference>
<dbReference type="PROSITE" id="PS50006">
    <property type="entry name" value="FHA_DOMAIN"/>
    <property type="match status" value="1"/>
</dbReference>
<dbReference type="GO" id="GO:0005524">
    <property type="term" value="F:ATP binding"/>
    <property type="evidence" value="ECO:0007669"/>
    <property type="project" value="UniProtKB-UniRule"/>
</dbReference>
<evidence type="ECO:0000256" key="4">
    <source>
        <dbReference type="ARBA" id="ARBA00022840"/>
    </source>
</evidence>
<dbReference type="PROSITE" id="PS00107">
    <property type="entry name" value="PROTEIN_KINASE_ATP"/>
    <property type="match status" value="1"/>
</dbReference>
<dbReference type="GO" id="GO:0004674">
    <property type="term" value="F:protein serine/threonine kinase activity"/>
    <property type="evidence" value="ECO:0007669"/>
    <property type="project" value="UniProtKB-EC"/>
</dbReference>
<evidence type="ECO:0000259" key="7">
    <source>
        <dbReference type="PROSITE" id="PS50011"/>
    </source>
</evidence>
<dbReference type="EMBL" id="SJPG01000001">
    <property type="protein sequence ID" value="TWT62910.1"/>
    <property type="molecule type" value="Genomic_DNA"/>
</dbReference>
<dbReference type="GO" id="GO:0005829">
    <property type="term" value="C:cytosol"/>
    <property type="evidence" value="ECO:0007669"/>
    <property type="project" value="TreeGrafter"/>
</dbReference>
<name>A0A5C5XIR1_9PLAN</name>
<dbReference type="RefSeq" id="WP_146504713.1">
    <property type="nucleotide sequence ID" value="NZ_SJPG01000001.1"/>
</dbReference>
<dbReference type="GO" id="GO:0000407">
    <property type="term" value="C:phagophore assembly site"/>
    <property type="evidence" value="ECO:0007669"/>
    <property type="project" value="TreeGrafter"/>
</dbReference>
<dbReference type="Gene3D" id="2.60.200.20">
    <property type="match status" value="1"/>
</dbReference>